<feature type="compositionally biased region" description="Acidic residues" evidence="6">
    <location>
        <begin position="687"/>
        <end position="697"/>
    </location>
</feature>
<dbReference type="VEuPathDB" id="FungiDB:AB675_5468"/>
<sequence length="697" mass="81336">MPPPRPSPLEEPQITDDHELNAERFWDQSNWAPSDYFLLPSDQLDRVRKRLRPGQRPRAWNFLRWLLVPRDIASNLGQQDDDATWTVDRNLFEGNSVVGLWVKRDAEQKRVDEILVKETAAFDHAYFSETLKKTGKKKRSGIAMEAVWHLDIQRQERADRPDEEIRNIVHLRGYKYNNWPKQSETPIRLYLTYAPHGTVLDLNFRYQLCGHSVPEAFWWHLLSSVAKACLVFKRPLEEDALYYKTTESSGRSDGDYMLHGDIKHVNVVLDYAPLEDETLHRIYQRLEEPDHFTRIYPVVKLTDFQFMHYAKPDRPFNFIESGTAHWATPEQLKWGKDLIPPPNDYDALEYDSRWEVWQIGKMVYEAAQRPGDSQTYTKLLLKDAVDWDDSQSLYEARNGHFLTDEHLNRIPSAELKALLMRCLHPSVAKRPTMYQLAIETDTWLTAWNRKLRTTATSVDDLKQHRLYYRNNEINELGPGNVMEHEGELAHKDYMKYKYWNPEYPLDITPGRFRRPTPNDKQERDKRMVEREADALGSYVIPLPPPSEAELQAQRAQYTALGMQGLRTEIRARNLDVRLAGKGVTKDSLAKKLVDHDEEARAEKKRKWVEIGEGEVDEEDEEEEEEEAEEEEEYVDDVEEGEGGAEGEPAVAQRDLVEGGEEEVGATEAANNREARKRERAKRIVRSDDEEDYNNEED</sequence>
<dbReference type="PROSITE" id="PS00108">
    <property type="entry name" value="PROTEIN_KINASE_ST"/>
    <property type="match status" value="1"/>
</dbReference>
<evidence type="ECO:0000313" key="8">
    <source>
        <dbReference type="EMBL" id="KPI41907.1"/>
    </source>
</evidence>
<keyword evidence="5" id="KW-0067">ATP-binding</keyword>
<evidence type="ECO:0000259" key="7">
    <source>
        <dbReference type="PROSITE" id="PS50011"/>
    </source>
</evidence>
<dbReference type="GeneID" id="28737560"/>
<keyword evidence="2" id="KW-0808">Transferase</keyword>
<proteinExistence type="predicted"/>
<feature type="domain" description="Protein kinase" evidence="7">
    <location>
        <begin position="85"/>
        <end position="444"/>
    </location>
</feature>
<comment type="caution">
    <text evidence="8">The sequence shown here is derived from an EMBL/GenBank/DDBJ whole genome shotgun (WGS) entry which is preliminary data.</text>
</comment>
<keyword evidence="4" id="KW-0418">Kinase</keyword>
<dbReference type="GO" id="GO:0004674">
    <property type="term" value="F:protein serine/threonine kinase activity"/>
    <property type="evidence" value="ECO:0007669"/>
    <property type="project" value="UniProtKB-EC"/>
</dbReference>
<reference evidence="8 9" key="1">
    <citation type="submission" date="2015-06" db="EMBL/GenBank/DDBJ databases">
        <title>Draft genome of the ant-associated black yeast Phialophora attae CBS 131958.</title>
        <authorList>
            <person name="Moreno L.F."/>
            <person name="Stielow B.J."/>
            <person name="de Hoog S."/>
            <person name="Vicente V.A."/>
            <person name="Weiss V.A."/>
            <person name="de Vries M."/>
            <person name="Cruz L.M."/>
            <person name="Souza E.M."/>
        </authorList>
    </citation>
    <scope>NUCLEOTIDE SEQUENCE [LARGE SCALE GENOMIC DNA]</scope>
    <source>
        <strain evidence="8 9">CBS 131958</strain>
    </source>
</reference>
<dbReference type="PROSITE" id="PS50011">
    <property type="entry name" value="PROTEIN_KINASE_DOM"/>
    <property type="match status" value="1"/>
</dbReference>
<dbReference type="EMBL" id="LFJN01000008">
    <property type="protein sequence ID" value="KPI41907.1"/>
    <property type="molecule type" value="Genomic_DNA"/>
</dbReference>
<evidence type="ECO:0000256" key="6">
    <source>
        <dbReference type="SAM" id="MobiDB-lite"/>
    </source>
</evidence>
<dbReference type="STRING" id="1664694.A0A0N1P1D2"/>
<evidence type="ECO:0000256" key="5">
    <source>
        <dbReference type="ARBA" id="ARBA00022840"/>
    </source>
</evidence>
<dbReference type="OrthoDB" id="310217at2759"/>
<dbReference type="RefSeq" id="XP_018001870.1">
    <property type="nucleotide sequence ID" value="XM_018145680.1"/>
</dbReference>
<gene>
    <name evidence="8" type="ORF">AB675_5468</name>
</gene>
<evidence type="ECO:0000256" key="4">
    <source>
        <dbReference type="ARBA" id="ARBA00022777"/>
    </source>
</evidence>
<organism evidence="8 9">
    <name type="scientific">Cyphellophora attinorum</name>
    <dbReference type="NCBI Taxonomy" id="1664694"/>
    <lineage>
        <taxon>Eukaryota</taxon>
        <taxon>Fungi</taxon>
        <taxon>Dikarya</taxon>
        <taxon>Ascomycota</taxon>
        <taxon>Pezizomycotina</taxon>
        <taxon>Eurotiomycetes</taxon>
        <taxon>Chaetothyriomycetidae</taxon>
        <taxon>Chaetothyriales</taxon>
        <taxon>Cyphellophoraceae</taxon>
        <taxon>Cyphellophora</taxon>
    </lineage>
</organism>
<dbReference type="GO" id="GO:0005524">
    <property type="term" value="F:ATP binding"/>
    <property type="evidence" value="ECO:0007669"/>
    <property type="project" value="UniProtKB-KW"/>
</dbReference>
<dbReference type="PANTHER" id="PTHR43671:SF13">
    <property type="entry name" value="SERINE_THREONINE-PROTEIN KINASE NEK2"/>
    <property type="match status" value="1"/>
</dbReference>
<dbReference type="InterPro" id="IPR008271">
    <property type="entry name" value="Ser/Thr_kinase_AS"/>
</dbReference>
<dbReference type="Proteomes" id="UP000038010">
    <property type="component" value="Unassembled WGS sequence"/>
</dbReference>
<dbReference type="PANTHER" id="PTHR43671">
    <property type="entry name" value="SERINE/THREONINE-PROTEIN KINASE NEK"/>
    <property type="match status" value="1"/>
</dbReference>
<dbReference type="InterPro" id="IPR000719">
    <property type="entry name" value="Prot_kinase_dom"/>
</dbReference>
<dbReference type="EC" id="2.7.11.1" evidence="1"/>
<dbReference type="AlphaFoldDB" id="A0A0N1P1D2"/>
<evidence type="ECO:0000313" key="9">
    <source>
        <dbReference type="Proteomes" id="UP000038010"/>
    </source>
</evidence>
<dbReference type="Gene3D" id="1.10.510.10">
    <property type="entry name" value="Transferase(Phosphotransferase) domain 1"/>
    <property type="match status" value="1"/>
</dbReference>
<keyword evidence="9" id="KW-1185">Reference proteome</keyword>
<dbReference type="SUPFAM" id="SSF56112">
    <property type="entry name" value="Protein kinase-like (PK-like)"/>
    <property type="match status" value="1"/>
</dbReference>
<evidence type="ECO:0000256" key="3">
    <source>
        <dbReference type="ARBA" id="ARBA00022741"/>
    </source>
</evidence>
<accession>A0A0N1P1D2</accession>
<feature type="compositionally biased region" description="Acidic residues" evidence="6">
    <location>
        <begin position="611"/>
        <end position="644"/>
    </location>
</feature>
<evidence type="ECO:0000256" key="2">
    <source>
        <dbReference type="ARBA" id="ARBA00022679"/>
    </source>
</evidence>
<evidence type="ECO:0000256" key="1">
    <source>
        <dbReference type="ARBA" id="ARBA00012513"/>
    </source>
</evidence>
<dbReference type="InterPro" id="IPR011009">
    <property type="entry name" value="Kinase-like_dom_sf"/>
</dbReference>
<feature type="region of interest" description="Disordered" evidence="6">
    <location>
        <begin position="600"/>
        <end position="697"/>
    </location>
</feature>
<name>A0A0N1P1D2_9EURO</name>
<keyword evidence="3" id="KW-0547">Nucleotide-binding</keyword>
<protein>
    <recommendedName>
        <fullName evidence="1">non-specific serine/threonine protein kinase</fullName>
        <ecNumber evidence="1">2.7.11.1</ecNumber>
    </recommendedName>
</protein>
<dbReference type="InterPro" id="IPR050660">
    <property type="entry name" value="NEK_Ser/Thr_kinase"/>
</dbReference>